<accession>A0A9P0Z2P0</accession>
<evidence type="ECO:0000256" key="2">
    <source>
        <dbReference type="ARBA" id="ARBA00007104"/>
    </source>
</evidence>
<feature type="chain" id="PRO_5040190110" description="GOLD domain-containing protein" evidence="9">
    <location>
        <begin position="29"/>
        <end position="221"/>
    </location>
</feature>
<evidence type="ECO:0000256" key="1">
    <source>
        <dbReference type="ARBA" id="ARBA00004479"/>
    </source>
</evidence>
<keyword evidence="4 9" id="KW-0732">Signal</keyword>
<dbReference type="Proteomes" id="UP001152484">
    <property type="component" value="Unassembled WGS sequence"/>
</dbReference>
<dbReference type="SMART" id="SM01190">
    <property type="entry name" value="EMP24_GP25L"/>
    <property type="match status" value="1"/>
</dbReference>
<dbReference type="OrthoDB" id="1929172at2759"/>
<sequence>MKTPRTLQVIMTAAALLLLIHYDKRGAAVEALRIDVRSGSSKCIREEMQVNTMTIGKYSIINPIIDLPVPKSHKITVRVTSPLGQYYHYAVDTDHGNFAFTAAEKGEYKICFWAAEHIPPTTISIAFEWKSGYATIDWSKIAKKRQIQGVEFELRKMFDTVLTIHDEMYYLRARGEEMQALTRATNTKMATFSFLSLVVCMSVAALQMWHLKKFFEQKKLV</sequence>
<comment type="caution">
    <text evidence="11">The sequence shown here is derived from an EMBL/GenBank/DDBJ whole genome shotgun (WGS) entry which is preliminary data.</text>
</comment>
<name>A0A9P0Z2P0_CUSEU</name>
<evidence type="ECO:0000313" key="12">
    <source>
        <dbReference type="Proteomes" id="UP001152484"/>
    </source>
</evidence>
<comment type="subcellular location">
    <subcellularLocation>
        <location evidence="1 7">Membrane</location>
        <topology evidence="1 7">Single-pass type I membrane protein</topology>
    </subcellularLocation>
</comment>
<feature type="transmembrane region" description="Helical" evidence="8">
    <location>
        <begin position="189"/>
        <end position="209"/>
    </location>
</feature>
<protein>
    <recommendedName>
        <fullName evidence="10">GOLD domain-containing protein</fullName>
    </recommendedName>
</protein>
<evidence type="ECO:0000256" key="9">
    <source>
        <dbReference type="SAM" id="SignalP"/>
    </source>
</evidence>
<feature type="domain" description="GOLD" evidence="10">
    <location>
        <begin position="41"/>
        <end position="156"/>
    </location>
</feature>
<proteinExistence type="inferred from homology"/>
<evidence type="ECO:0000256" key="3">
    <source>
        <dbReference type="ARBA" id="ARBA00022692"/>
    </source>
</evidence>
<dbReference type="Pfam" id="PF01105">
    <property type="entry name" value="EMP24_GP25L"/>
    <property type="match status" value="1"/>
</dbReference>
<dbReference type="AlphaFoldDB" id="A0A9P0Z2P0"/>
<organism evidence="11 12">
    <name type="scientific">Cuscuta europaea</name>
    <name type="common">European dodder</name>
    <dbReference type="NCBI Taxonomy" id="41803"/>
    <lineage>
        <taxon>Eukaryota</taxon>
        <taxon>Viridiplantae</taxon>
        <taxon>Streptophyta</taxon>
        <taxon>Embryophyta</taxon>
        <taxon>Tracheophyta</taxon>
        <taxon>Spermatophyta</taxon>
        <taxon>Magnoliopsida</taxon>
        <taxon>eudicotyledons</taxon>
        <taxon>Gunneridae</taxon>
        <taxon>Pentapetalae</taxon>
        <taxon>asterids</taxon>
        <taxon>lamiids</taxon>
        <taxon>Solanales</taxon>
        <taxon>Convolvulaceae</taxon>
        <taxon>Cuscuteae</taxon>
        <taxon>Cuscuta</taxon>
        <taxon>Cuscuta subgen. Cuscuta</taxon>
    </lineage>
</organism>
<evidence type="ECO:0000259" key="10">
    <source>
        <dbReference type="PROSITE" id="PS50866"/>
    </source>
</evidence>
<evidence type="ECO:0000256" key="5">
    <source>
        <dbReference type="ARBA" id="ARBA00022989"/>
    </source>
</evidence>
<dbReference type="InterPro" id="IPR009038">
    <property type="entry name" value="GOLD_dom"/>
</dbReference>
<keyword evidence="3 7" id="KW-0812">Transmembrane</keyword>
<gene>
    <name evidence="11" type="ORF">CEURO_LOCUS9028</name>
</gene>
<feature type="signal peptide" evidence="9">
    <location>
        <begin position="1"/>
        <end position="28"/>
    </location>
</feature>
<keyword evidence="6 8" id="KW-0472">Membrane</keyword>
<comment type="similarity">
    <text evidence="2 7">Belongs to the EMP24/GP25L family.</text>
</comment>
<evidence type="ECO:0000256" key="8">
    <source>
        <dbReference type="SAM" id="Phobius"/>
    </source>
</evidence>
<dbReference type="PANTHER" id="PTHR22811">
    <property type="entry name" value="TRANSMEMBRANE EMP24 DOMAIN-CONTAINING PROTEIN"/>
    <property type="match status" value="1"/>
</dbReference>
<evidence type="ECO:0000256" key="4">
    <source>
        <dbReference type="ARBA" id="ARBA00022729"/>
    </source>
</evidence>
<keyword evidence="12" id="KW-1185">Reference proteome</keyword>
<evidence type="ECO:0000256" key="6">
    <source>
        <dbReference type="ARBA" id="ARBA00023136"/>
    </source>
</evidence>
<evidence type="ECO:0000256" key="7">
    <source>
        <dbReference type="RuleBase" id="RU003827"/>
    </source>
</evidence>
<keyword evidence="5 8" id="KW-1133">Transmembrane helix</keyword>
<dbReference type="InterPro" id="IPR015720">
    <property type="entry name" value="Emp24-like"/>
</dbReference>
<dbReference type="EMBL" id="CAMAPE010000017">
    <property type="protein sequence ID" value="CAH9084499.1"/>
    <property type="molecule type" value="Genomic_DNA"/>
</dbReference>
<evidence type="ECO:0000313" key="11">
    <source>
        <dbReference type="EMBL" id="CAH9084499.1"/>
    </source>
</evidence>
<dbReference type="GO" id="GO:0016020">
    <property type="term" value="C:membrane"/>
    <property type="evidence" value="ECO:0007669"/>
    <property type="project" value="UniProtKB-SubCell"/>
</dbReference>
<dbReference type="PROSITE" id="PS50866">
    <property type="entry name" value="GOLD"/>
    <property type="match status" value="1"/>
</dbReference>
<reference evidence="11" key="1">
    <citation type="submission" date="2022-07" db="EMBL/GenBank/DDBJ databases">
        <authorList>
            <person name="Macas J."/>
            <person name="Novak P."/>
            <person name="Neumann P."/>
        </authorList>
    </citation>
    <scope>NUCLEOTIDE SEQUENCE</scope>
</reference>